<evidence type="ECO:0000259" key="14">
    <source>
        <dbReference type="PROSITE" id="PS50885"/>
    </source>
</evidence>
<feature type="domain" description="HAMP" evidence="14">
    <location>
        <begin position="157"/>
        <end position="208"/>
    </location>
</feature>
<dbReference type="SUPFAM" id="SSF158472">
    <property type="entry name" value="HAMP domain-like"/>
    <property type="match status" value="1"/>
</dbReference>
<comment type="subcellular location">
    <subcellularLocation>
        <location evidence="2">Cell membrane</location>
        <topology evidence="2">Multi-pass membrane protein</topology>
    </subcellularLocation>
</comment>
<dbReference type="InterPro" id="IPR003594">
    <property type="entry name" value="HATPase_dom"/>
</dbReference>
<dbReference type="PANTHER" id="PTHR45453">
    <property type="entry name" value="PHOSPHATE REGULON SENSOR PROTEIN PHOR"/>
    <property type="match status" value="1"/>
</dbReference>
<comment type="catalytic activity">
    <reaction evidence="1">
        <text>ATP + protein L-histidine = ADP + protein N-phospho-L-histidine.</text>
        <dbReference type="EC" id="2.7.13.3"/>
    </reaction>
</comment>
<proteinExistence type="predicted"/>
<dbReference type="Proteomes" id="UP000270678">
    <property type="component" value="Chromosome"/>
</dbReference>
<evidence type="ECO:0000256" key="4">
    <source>
        <dbReference type="ARBA" id="ARBA00022475"/>
    </source>
</evidence>
<dbReference type="SMART" id="SM00387">
    <property type="entry name" value="HATPase_c"/>
    <property type="match status" value="1"/>
</dbReference>
<dbReference type="GO" id="GO:0005886">
    <property type="term" value="C:plasma membrane"/>
    <property type="evidence" value="ECO:0007669"/>
    <property type="project" value="UniProtKB-SubCell"/>
</dbReference>
<dbReference type="GO" id="GO:0000155">
    <property type="term" value="F:phosphorelay sensor kinase activity"/>
    <property type="evidence" value="ECO:0007669"/>
    <property type="project" value="InterPro"/>
</dbReference>
<dbReference type="KEGG" id="plut:EI981_11920"/>
<dbReference type="InterPro" id="IPR004358">
    <property type="entry name" value="Sig_transdc_His_kin-like_C"/>
</dbReference>
<protein>
    <recommendedName>
        <fullName evidence="3">histidine kinase</fullName>
        <ecNumber evidence="3">2.7.13.3</ecNumber>
    </recommendedName>
</protein>
<dbReference type="InterPro" id="IPR036890">
    <property type="entry name" value="HATPase_C_sf"/>
</dbReference>
<dbReference type="CDD" id="cd00082">
    <property type="entry name" value="HisKA"/>
    <property type="match status" value="1"/>
</dbReference>
<feature type="domain" description="Histidine kinase" evidence="13">
    <location>
        <begin position="230"/>
        <end position="443"/>
    </location>
</feature>
<dbReference type="InterPro" id="IPR036097">
    <property type="entry name" value="HisK_dim/P_sf"/>
</dbReference>
<dbReference type="OrthoDB" id="9813151at2"/>
<evidence type="ECO:0000256" key="3">
    <source>
        <dbReference type="ARBA" id="ARBA00012438"/>
    </source>
</evidence>
<dbReference type="SUPFAM" id="SSF47384">
    <property type="entry name" value="Homodimeric domain of signal transducing histidine kinase"/>
    <property type="match status" value="1"/>
</dbReference>
<keyword evidence="10" id="KW-0902">Two-component regulatory system</keyword>
<dbReference type="EC" id="2.7.13.3" evidence="3"/>
<dbReference type="CDD" id="cd06225">
    <property type="entry name" value="HAMP"/>
    <property type="match status" value="1"/>
</dbReference>
<evidence type="ECO:0000256" key="11">
    <source>
        <dbReference type="ARBA" id="ARBA00023136"/>
    </source>
</evidence>
<dbReference type="SUPFAM" id="SSF55874">
    <property type="entry name" value="ATPase domain of HSP90 chaperone/DNA topoisomerase II/histidine kinase"/>
    <property type="match status" value="1"/>
</dbReference>
<evidence type="ECO:0000256" key="9">
    <source>
        <dbReference type="ARBA" id="ARBA00022840"/>
    </source>
</evidence>
<dbReference type="Pfam" id="PF00512">
    <property type="entry name" value="HisKA"/>
    <property type="match status" value="1"/>
</dbReference>
<keyword evidence="11 12" id="KW-0472">Membrane</keyword>
<dbReference type="SMART" id="SM00304">
    <property type="entry name" value="HAMP"/>
    <property type="match status" value="1"/>
</dbReference>
<dbReference type="AlphaFoldDB" id="A0A3Q9I8T9"/>
<feature type="transmembrane region" description="Helical" evidence="12">
    <location>
        <begin position="133"/>
        <end position="156"/>
    </location>
</feature>
<evidence type="ECO:0000256" key="5">
    <source>
        <dbReference type="ARBA" id="ARBA00022553"/>
    </source>
</evidence>
<keyword evidence="5" id="KW-0597">Phosphoprotein</keyword>
<dbReference type="InterPro" id="IPR003661">
    <property type="entry name" value="HisK_dim/P_dom"/>
</dbReference>
<keyword evidence="8" id="KW-0418">Kinase</keyword>
<keyword evidence="12" id="KW-1133">Transmembrane helix</keyword>
<reference evidence="16" key="1">
    <citation type="submission" date="2018-12" db="EMBL/GenBank/DDBJ databases">
        <title>Complete genome sequence of Paenibacillus sp. MBLB1234.</title>
        <authorList>
            <person name="Nam Y.-D."/>
            <person name="Kang J."/>
            <person name="Chung W.-H."/>
            <person name="Park Y.S."/>
        </authorList>
    </citation>
    <scope>NUCLEOTIDE SEQUENCE [LARGE SCALE GENOMIC DNA]</scope>
    <source>
        <strain evidence="16">MBLB1234</strain>
    </source>
</reference>
<keyword evidence="6" id="KW-0808">Transferase</keyword>
<evidence type="ECO:0000256" key="2">
    <source>
        <dbReference type="ARBA" id="ARBA00004651"/>
    </source>
</evidence>
<dbReference type="EMBL" id="CP034346">
    <property type="protein sequence ID" value="AZS15101.1"/>
    <property type="molecule type" value="Genomic_DNA"/>
</dbReference>
<evidence type="ECO:0000256" key="1">
    <source>
        <dbReference type="ARBA" id="ARBA00000085"/>
    </source>
</evidence>
<keyword evidence="16" id="KW-1185">Reference proteome</keyword>
<dbReference type="Pfam" id="PF02518">
    <property type="entry name" value="HATPase_c"/>
    <property type="match status" value="1"/>
</dbReference>
<evidence type="ECO:0000313" key="15">
    <source>
        <dbReference type="EMBL" id="AZS15101.1"/>
    </source>
</evidence>
<evidence type="ECO:0000313" key="16">
    <source>
        <dbReference type="Proteomes" id="UP000270678"/>
    </source>
</evidence>
<dbReference type="InterPro" id="IPR050351">
    <property type="entry name" value="BphY/WalK/GraS-like"/>
</dbReference>
<evidence type="ECO:0000256" key="12">
    <source>
        <dbReference type="SAM" id="Phobius"/>
    </source>
</evidence>
<dbReference type="InterPro" id="IPR005467">
    <property type="entry name" value="His_kinase_dom"/>
</dbReference>
<dbReference type="GO" id="GO:0016036">
    <property type="term" value="P:cellular response to phosphate starvation"/>
    <property type="evidence" value="ECO:0007669"/>
    <property type="project" value="TreeGrafter"/>
</dbReference>
<evidence type="ECO:0000256" key="6">
    <source>
        <dbReference type="ARBA" id="ARBA00022679"/>
    </source>
</evidence>
<dbReference type="RefSeq" id="WP_126998384.1">
    <property type="nucleotide sequence ID" value="NZ_CP034346.1"/>
</dbReference>
<gene>
    <name evidence="15" type="ORF">EI981_11920</name>
</gene>
<dbReference type="Gene3D" id="3.30.565.10">
    <property type="entry name" value="Histidine kinase-like ATPase, C-terminal domain"/>
    <property type="match status" value="1"/>
</dbReference>
<dbReference type="PANTHER" id="PTHR45453:SF3">
    <property type="entry name" value="HISTIDINE KINASE"/>
    <property type="match status" value="1"/>
</dbReference>
<dbReference type="PRINTS" id="PR00344">
    <property type="entry name" value="BCTRLSENSOR"/>
</dbReference>
<dbReference type="PROSITE" id="PS50885">
    <property type="entry name" value="HAMP"/>
    <property type="match status" value="1"/>
</dbReference>
<dbReference type="Pfam" id="PF00672">
    <property type="entry name" value="HAMP"/>
    <property type="match status" value="1"/>
</dbReference>
<keyword evidence="7" id="KW-0547">Nucleotide-binding</keyword>
<organism evidence="15 16">
    <name type="scientific">Paenibacillus lutimineralis</name>
    <dbReference type="NCBI Taxonomy" id="2707005"/>
    <lineage>
        <taxon>Bacteria</taxon>
        <taxon>Bacillati</taxon>
        <taxon>Bacillota</taxon>
        <taxon>Bacilli</taxon>
        <taxon>Bacillales</taxon>
        <taxon>Paenibacillaceae</taxon>
        <taxon>Paenibacillus</taxon>
    </lineage>
</organism>
<dbReference type="GO" id="GO:0004721">
    <property type="term" value="F:phosphoprotein phosphatase activity"/>
    <property type="evidence" value="ECO:0007669"/>
    <property type="project" value="TreeGrafter"/>
</dbReference>
<dbReference type="SMART" id="SM00388">
    <property type="entry name" value="HisKA"/>
    <property type="match status" value="1"/>
</dbReference>
<dbReference type="InterPro" id="IPR003660">
    <property type="entry name" value="HAMP_dom"/>
</dbReference>
<keyword evidence="4" id="KW-1003">Cell membrane</keyword>
<dbReference type="GO" id="GO:0005524">
    <property type="term" value="F:ATP binding"/>
    <property type="evidence" value="ECO:0007669"/>
    <property type="project" value="UniProtKB-KW"/>
</dbReference>
<accession>A0A3Q9I8T9</accession>
<dbReference type="PROSITE" id="PS50109">
    <property type="entry name" value="HIS_KIN"/>
    <property type="match status" value="1"/>
</dbReference>
<evidence type="ECO:0000256" key="10">
    <source>
        <dbReference type="ARBA" id="ARBA00023012"/>
    </source>
</evidence>
<name>A0A3Q9I8T9_9BACL</name>
<evidence type="ECO:0000259" key="13">
    <source>
        <dbReference type="PROSITE" id="PS50109"/>
    </source>
</evidence>
<dbReference type="Gene3D" id="6.10.340.10">
    <property type="match status" value="1"/>
</dbReference>
<feature type="transmembrane region" description="Helical" evidence="12">
    <location>
        <begin position="6"/>
        <end position="29"/>
    </location>
</feature>
<evidence type="ECO:0000256" key="7">
    <source>
        <dbReference type="ARBA" id="ARBA00022741"/>
    </source>
</evidence>
<keyword evidence="9" id="KW-0067">ATP-binding</keyword>
<evidence type="ECO:0000256" key="8">
    <source>
        <dbReference type="ARBA" id="ARBA00022777"/>
    </source>
</evidence>
<keyword evidence="12" id="KW-0812">Transmembrane</keyword>
<sequence length="443" mass="49897">MKNRGIFIKVFTYTIISILLLVGVTAALFSQQFRSFYKTTQARQIIASYQPLVERIQRNNNSNIAEVAQRFYENNQSFEFIITDKDGGLIYATPNADTPDSFEGDFYYVVHNDGNFSIVAQSMTGLESFYRDLIVRGVAVFAVMLALCLVCAFVFARQMTKPIKRLADSAGRMANLEEVPPPSERKDELGALARDVYFMYDKLKETISKLEREILRERELEETQRYFFSAASHELKTPIAATSILLGMLENVGDYKDHPKYLRECVKMMDAQSELISEILGIVSLSDGKIVPVPDTLDIRHTVADMLPDFQTLSEVNGQRIVTDIPDGHTCLADPKMLQKALSNVILNAVQNTPKGGEIRIWIEPVAEQYRLCILNTGTRINDTVLPKLFDPFYRVDRRGAGKNGRSGLGLTIVQKTLESMGVDFALENTPDGVLFWMDLPKA</sequence>
<dbReference type="Gene3D" id="1.10.287.130">
    <property type="match status" value="1"/>
</dbReference>